<evidence type="ECO:0000259" key="2">
    <source>
        <dbReference type="Pfam" id="PF01431"/>
    </source>
</evidence>
<name>A0A6N6VSL9_9BACT</name>
<reference evidence="3 4" key="1">
    <citation type="submission" date="2019-10" db="EMBL/GenBank/DDBJ databases">
        <title>New species of Slilvanegrellaceae.</title>
        <authorList>
            <person name="Pitt A."/>
            <person name="Hahn M.W."/>
        </authorList>
    </citation>
    <scope>NUCLEOTIDE SEQUENCE [LARGE SCALE GENOMIC DNA]</scope>
    <source>
        <strain evidence="3 4">SP-Ram-0.45-NSY-1</strain>
    </source>
</reference>
<dbReference type="Gene3D" id="3.40.390.10">
    <property type="entry name" value="Collagenase (Catalytic Domain)"/>
    <property type="match status" value="1"/>
</dbReference>
<evidence type="ECO:0000256" key="1">
    <source>
        <dbReference type="ARBA" id="ARBA00007357"/>
    </source>
</evidence>
<protein>
    <recommendedName>
        <fullName evidence="2">Peptidase M13 C-terminal domain-containing protein</fullName>
    </recommendedName>
</protein>
<dbReference type="GO" id="GO:0004222">
    <property type="term" value="F:metalloendopeptidase activity"/>
    <property type="evidence" value="ECO:0007669"/>
    <property type="project" value="InterPro"/>
</dbReference>
<sequence length="328" mass="39037">MAKSRNYNLEQEAYSEIYEYFEQNINYLFIKENKQLFNKKVTQFIFDIAKKGTIKNIKENSWMSQETKDKAIYKIRSIKLQNTFPEIFEQWQFEKIDQLSSTHYLKNLSILKKNKISSMLENMKKLDDANIWRNSLFKDSIQFKIFSNQLSLLPSGLYINEFNKFQSLQFMMGTLGFIVAHEIAHSIEFKEQTENFLSFTNDSEKEIYEKNKNKMINLFNKYGGQGETSLRENIADYIGLNSTYKVLFFVKYKSYIPLQKEFFINYAKLYCEVSLPVYNDKRAKNDTHSSPEFRVNNILKLSKDFEDTYSCKKGDPMTLPENERVSFW</sequence>
<dbReference type="RefSeq" id="WP_153420506.1">
    <property type="nucleotide sequence ID" value="NZ_WFLM01000003.1"/>
</dbReference>
<dbReference type="GO" id="GO:0005886">
    <property type="term" value="C:plasma membrane"/>
    <property type="evidence" value="ECO:0007669"/>
    <property type="project" value="TreeGrafter"/>
</dbReference>
<dbReference type="InterPro" id="IPR024079">
    <property type="entry name" value="MetalloPept_cat_dom_sf"/>
</dbReference>
<dbReference type="EMBL" id="WFLM01000003">
    <property type="protein sequence ID" value="KAB8039107.1"/>
    <property type="molecule type" value="Genomic_DNA"/>
</dbReference>
<dbReference type="Pfam" id="PF01431">
    <property type="entry name" value="Peptidase_M13"/>
    <property type="match status" value="1"/>
</dbReference>
<dbReference type="GO" id="GO:0016485">
    <property type="term" value="P:protein processing"/>
    <property type="evidence" value="ECO:0007669"/>
    <property type="project" value="TreeGrafter"/>
</dbReference>
<comment type="caution">
    <text evidence="3">The sequence shown here is derived from an EMBL/GenBank/DDBJ whole genome shotgun (WGS) entry which is preliminary data.</text>
</comment>
<keyword evidence="4" id="KW-1185">Reference proteome</keyword>
<comment type="similarity">
    <text evidence="1">Belongs to the peptidase M13 family.</text>
</comment>
<dbReference type="AlphaFoldDB" id="A0A6N6VSL9"/>
<evidence type="ECO:0000313" key="3">
    <source>
        <dbReference type="EMBL" id="KAB8039107.1"/>
    </source>
</evidence>
<dbReference type="Proteomes" id="UP000437748">
    <property type="component" value="Unassembled WGS sequence"/>
</dbReference>
<evidence type="ECO:0000313" key="4">
    <source>
        <dbReference type="Proteomes" id="UP000437748"/>
    </source>
</evidence>
<feature type="domain" description="Peptidase M13 C-terminal" evidence="2">
    <location>
        <begin position="161"/>
        <end position="324"/>
    </location>
</feature>
<dbReference type="PANTHER" id="PTHR11733:SF167">
    <property type="entry name" value="FI17812P1-RELATED"/>
    <property type="match status" value="1"/>
</dbReference>
<dbReference type="InterPro" id="IPR018497">
    <property type="entry name" value="Peptidase_M13_C"/>
</dbReference>
<dbReference type="SUPFAM" id="SSF55486">
    <property type="entry name" value="Metalloproteases ('zincins'), catalytic domain"/>
    <property type="match status" value="1"/>
</dbReference>
<dbReference type="PANTHER" id="PTHR11733">
    <property type="entry name" value="ZINC METALLOPROTEASE FAMILY M13 NEPRILYSIN-RELATED"/>
    <property type="match status" value="1"/>
</dbReference>
<organism evidence="3 4">
    <name type="scientific">Silvanigrella paludirubra</name>
    <dbReference type="NCBI Taxonomy" id="2499159"/>
    <lineage>
        <taxon>Bacteria</taxon>
        <taxon>Pseudomonadati</taxon>
        <taxon>Bdellovibrionota</taxon>
        <taxon>Oligoflexia</taxon>
        <taxon>Silvanigrellales</taxon>
        <taxon>Silvanigrellaceae</taxon>
        <taxon>Silvanigrella</taxon>
    </lineage>
</organism>
<dbReference type="InterPro" id="IPR000718">
    <property type="entry name" value="Peptidase_M13"/>
</dbReference>
<proteinExistence type="inferred from homology"/>
<accession>A0A6N6VSL9</accession>
<dbReference type="OrthoDB" id="4649316at2"/>
<gene>
    <name evidence="3" type="ORF">GCL60_09640</name>
</gene>
<dbReference type="PROSITE" id="PS51885">
    <property type="entry name" value="NEPRILYSIN"/>
    <property type="match status" value="1"/>
</dbReference>